<organism evidence="3 5">
    <name type="scientific">Bosea thiooxidans</name>
    <dbReference type="NCBI Taxonomy" id="53254"/>
    <lineage>
        <taxon>Bacteria</taxon>
        <taxon>Pseudomonadati</taxon>
        <taxon>Pseudomonadota</taxon>
        <taxon>Alphaproteobacteria</taxon>
        <taxon>Hyphomicrobiales</taxon>
        <taxon>Boseaceae</taxon>
        <taxon>Bosea</taxon>
    </lineage>
</organism>
<feature type="domain" description="Metallo-beta-lactamase" evidence="2">
    <location>
        <begin position="18"/>
        <end position="210"/>
    </location>
</feature>
<dbReference type="InterPro" id="IPR050114">
    <property type="entry name" value="UPF0173_UPF0282_UlaG_hydrolase"/>
</dbReference>
<sequence length="254" mass="27596">MKLKLLRNATLKLDYGGRTFLLDPDFGPRHSRRSFTGRSQNPMVDLPEPIEDIVAGVDTVIVSHLHADHFDEVAKERVPKNLPVICRPGDEAAIAQAGFSSITAIDCFVRLGPIILKRHPAQHGTGAVVEKMGPVMGLSFEAPNEPTLYWCGDSVLYPPLRDAIAATGPDIIVTHSCGAMWDNTLIVMDEEQTLAVAEAFPRATLIATHMEALDHATVSRAALRKAAKERGIDTKRLRIPLDGETIEAGVPALV</sequence>
<dbReference type="Gene3D" id="3.60.15.10">
    <property type="entry name" value="Ribonuclease Z/Hydroxyacylglutathione hydrolase-like"/>
    <property type="match status" value="1"/>
</dbReference>
<proteinExistence type="predicted"/>
<dbReference type="SUPFAM" id="SSF56281">
    <property type="entry name" value="Metallo-hydrolase/oxidoreductase"/>
    <property type="match status" value="1"/>
</dbReference>
<dbReference type="AlphaFoldDB" id="A0A0Q3L306"/>
<dbReference type="OrthoDB" id="9805728at2"/>
<dbReference type="InterPro" id="IPR001279">
    <property type="entry name" value="Metallo-B-lactamas"/>
</dbReference>
<dbReference type="PANTHER" id="PTHR43546">
    <property type="entry name" value="UPF0173 METAL-DEPENDENT HYDROLASE MJ1163-RELATED"/>
    <property type="match status" value="1"/>
</dbReference>
<dbReference type="Pfam" id="PF12706">
    <property type="entry name" value="Lactamase_B_2"/>
    <property type="match status" value="1"/>
</dbReference>
<name>A0A0Q3L306_9HYPH</name>
<dbReference type="EMBL" id="LMAR01000028">
    <property type="protein sequence ID" value="KQK31124.1"/>
    <property type="molecule type" value="Genomic_DNA"/>
</dbReference>
<dbReference type="GO" id="GO:0016787">
    <property type="term" value="F:hydrolase activity"/>
    <property type="evidence" value="ECO:0007669"/>
    <property type="project" value="UniProtKB-KW"/>
</dbReference>
<dbReference type="EMBL" id="FUYX01000007">
    <property type="protein sequence ID" value="SKB89868.1"/>
    <property type="molecule type" value="Genomic_DNA"/>
</dbReference>
<protein>
    <submittedName>
        <fullName evidence="4">L-ascorbate metabolism protein UlaG, beta-lactamase superfamily</fullName>
    </submittedName>
    <submittedName>
        <fullName evidence="3">Zn-dependent hydrolase</fullName>
    </submittedName>
</protein>
<evidence type="ECO:0000259" key="2">
    <source>
        <dbReference type="Pfam" id="PF12706"/>
    </source>
</evidence>
<evidence type="ECO:0000313" key="4">
    <source>
        <dbReference type="EMBL" id="SKB89868.1"/>
    </source>
</evidence>
<dbReference type="Proteomes" id="UP000051562">
    <property type="component" value="Unassembled WGS sequence"/>
</dbReference>
<gene>
    <name evidence="3" type="ORF">ARD30_10965</name>
    <name evidence="4" type="ORF">SAMN05660750_02875</name>
</gene>
<evidence type="ECO:0000313" key="3">
    <source>
        <dbReference type="EMBL" id="KQK31124.1"/>
    </source>
</evidence>
<dbReference type="PANTHER" id="PTHR43546:SF9">
    <property type="entry name" value="L-ASCORBATE-6-PHOSPHATE LACTONASE ULAG-RELATED"/>
    <property type="match status" value="1"/>
</dbReference>
<evidence type="ECO:0000313" key="5">
    <source>
        <dbReference type="Proteomes" id="UP000051562"/>
    </source>
</evidence>
<dbReference type="Proteomes" id="UP000190130">
    <property type="component" value="Unassembled WGS sequence"/>
</dbReference>
<evidence type="ECO:0000256" key="1">
    <source>
        <dbReference type="ARBA" id="ARBA00022801"/>
    </source>
</evidence>
<keyword evidence="1 3" id="KW-0378">Hydrolase</keyword>
<reference evidence="4 6" key="2">
    <citation type="submission" date="2017-02" db="EMBL/GenBank/DDBJ databases">
        <authorList>
            <person name="Peterson S.W."/>
        </authorList>
    </citation>
    <scope>NUCLEOTIDE SEQUENCE [LARGE SCALE GENOMIC DNA]</scope>
    <source>
        <strain evidence="4 6">DSM 9653</strain>
    </source>
</reference>
<dbReference type="InterPro" id="IPR036866">
    <property type="entry name" value="RibonucZ/Hydroxyglut_hydro"/>
</dbReference>
<dbReference type="RefSeq" id="WP_055727620.1">
    <property type="nucleotide sequence ID" value="NZ_FUYX01000007.1"/>
</dbReference>
<accession>A0A0Q3L306</accession>
<reference evidence="3 5" key="1">
    <citation type="submission" date="2015-10" db="EMBL/GenBank/DDBJ databases">
        <title>Draft genome of Bosea thiooxidans.</title>
        <authorList>
            <person name="Wang X."/>
        </authorList>
    </citation>
    <scope>NUCLEOTIDE SEQUENCE [LARGE SCALE GENOMIC DNA]</scope>
    <source>
        <strain evidence="3 5">CGMCC 9174</strain>
    </source>
</reference>
<evidence type="ECO:0000313" key="6">
    <source>
        <dbReference type="Proteomes" id="UP000190130"/>
    </source>
</evidence>
<keyword evidence="5" id="KW-1185">Reference proteome</keyword>